<dbReference type="InterPro" id="IPR006671">
    <property type="entry name" value="Cyclin_N"/>
</dbReference>
<feature type="domain" description="Cyclin-like" evidence="6">
    <location>
        <begin position="179"/>
        <end position="263"/>
    </location>
</feature>
<dbReference type="InterPro" id="IPR039361">
    <property type="entry name" value="Cyclin"/>
</dbReference>
<dbReference type="GeneID" id="108851387"/>
<name>A0A6J0N806_RAPSA</name>
<keyword evidence="2" id="KW-0132">Cell division</keyword>
<evidence type="ECO:0000313" key="9">
    <source>
        <dbReference type="RefSeq" id="XP_018480311.1"/>
    </source>
</evidence>
<evidence type="ECO:0000259" key="7">
    <source>
        <dbReference type="SMART" id="SM01332"/>
    </source>
</evidence>
<dbReference type="SUPFAM" id="SSF47954">
    <property type="entry name" value="Cyclin-like"/>
    <property type="match status" value="2"/>
</dbReference>
<dbReference type="AlphaFoldDB" id="A0A6J0N806"/>
<comment type="similarity">
    <text evidence="1">Belongs to the cyclin family. Cyclin AB subfamily.</text>
</comment>
<dbReference type="GO" id="GO:0010332">
    <property type="term" value="P:response to gamma radiation"/>
    <property type="evidence" value="ECO:0007669"/>
    <property type="project" value="UniProtKB-ARBA"/>
</dbReference>
<dbReference type="OrthoDB" id="5590282at2759"/>
<organism evidence="8 9">
    <name type="scientific">Raphanus sativus</name>
    <name type="common">Radish</name>
    <name type="synonym">Raphanus raphanistrum var. sativus</name>
    <dbReference type="NCBI Taxonomy" id="3726"/>
    <lineage>
        <taxon>Eukaryota</taxon>
        <taxon>Viridiplantae</taxon>
        <taxon>Streptophyta</taxon>
        <taxon>Embryophyta</taxon>
        <taxon>Tracheophyta</taxon>
        <taxon>Spermatophyta</taxon>
        <taxon>Magnoliopsida</taxon>
        <taxon>eudicotyledons</taxon>
        <taxon>Gunneridae</taxon>
        <taxon>Pentapetalae</taxon>
        <taxon>rosids</taxon>
        <taxon>malvids</taxon>
        <taxon>Brassicales</taxon>
        <taxon>Brassicaceae</taxon>
        <taxon>Brassiceae</taxon>
        <taxon>Raphanus</taxon>
    </lineage>
</organism>
<keyword evidence="3 5" id="KW-0195">Cyclin</keyword>
<reference evidence="8" key="1">
    <citation type="journal article" date="2019" name="Database">
        <title>The radish genome database (RadishGD): an integrated information resource for radish genomics.</title>
        <authorList>
            <person name="Yu H.J."/>
            <person name="Baek S."/>
            <person name="Lee Y.J."/>
            <person name="Cho A."/>
            <person name="Mun J.H."/>
        </authorList>
    </citation>
    <scope>NUCLEOTIDE SEQUENCE [LARGE SCALE GENOMIC DNA]</scope>
    <source>
        <strain evidence="8">cv. WK10039</strain>
    </source>
</reference>
<dbReference type="Gene3D" id="1.10.472.10">
    <property type="entry name" value="Cyclin-like"/>
    <property type="match status" value="2"/>
</dbReference>
<dbReference type="PANTHER" id="PTHR10177">
    <property type="entry name" value="CYCLINS"/>
    <property type="match status" value="1"/>
</dbReference>
<evidence type="ECO:0000256" key="4">
    <source>
        <dbReference type="ARBA" id="ARBA00023306"/>
    </source>
</evidence>
<dbReference type="Pfam" id="PF02984">
    <property type="entry name" value="Cyclin_C"/>
    <property type="match status" value="1"/>
</dbReference>
<feature type="domain" description="Cyclin-like" evidence="6">
    <location>
        <begin position="276"/>
        <end position="358"/>
    </location>
</feature>
<dbReference type="CDD" id="cd20511">
    <property type="entry name" value="CYCLIN_AtCycB-like_rpt2"/>
    <property type="match status" value="1"/>
</dbReference>
<dbReference type="Proteomes" id="UP000504610">
    <property type="component" value="Chromosome 4"/>
</dbReference>
<keyword evidence="4" id="KW-0131">Cell cycle</keyword>
<dbReference type="InterPro" id="IPR013763">
    <property type="entry name" value="Cyclin-like_dom"/>
</dbReference>
<sequence length="403" mass="46309">MINQEPITATLQDETRSTKFGLEMKRQNRRALSVINHNLVGSKVYPCVVNKRRGLSVSQEETKKLKPSVPSGNAFGDCIFIDEDEENEEKKEAATLDQPMPMSLEEPYIEESDPMEEEDEQEPVLDIDGDDVNNPLAVVEYVEDLHEFYRKNERFSCVPQDYMGQQFDITDKMRAILIDWLIEVHDKFELMNETLYLTVNLIDRFLSKQAVVRKKLQLVGLVALLLACKYEEVSVPIVEDLVVISDKAYTRNDVLEMEKIMLNTLQFNMSLPTQYPFLKRFLKAAKSDKKLETLASFLIELALVDYEMLRYQPSLLAASAVYTAQCTIHGFSEWNSTCEFHSHYSENQLRECSRRMVSLHQKAATDKLTGVRRKYSSSKFGYIATKYEAAAAHFLLVSDSETL</sequence>
<dbReference type="InterPro" id="IPR004367">
    <property type="entry name" value="Cyclin_C-dom"/>
</dbReference>
<evidence type="ECO:0000256" key="2">
    <source>
        <dbReference type="ARBA" id="ARBA00022618"/>
    </source>
</evidence>
<dbReference type="InterPro" id="IPR036915">
    <property type="entry name" value="Cyclin-like_sf"/>
</dbReference>
<evidence type="ECO:0000256" key="3">
    <source>
        <dbReference type="ARBA" id="ARBA00023127"/>
    </source>
</evidence>
<dbReference type="KEGG" id="rsz:108851387"/>
<protein>
    <submittedName>
        <fullName evidence="9">Cyclin-B2-2</fullName>
    </submittedName>
</protein>
<dbReference type="GO" id="GO:0051301">
    <property type="term" value="P:cell division"/>
    <property type="evidence" value="ECO:0007669"/>
    <property type="project" value="UniProtKB-KW"/>
</dbReference>
<evidence type="ECO:0000256" key="5">
    <source>
        <dbReference type="RuleBase" id="RU000383"/>
    </source>
</evidence>
<dbReference type="SMART" id="SM00385">
    <property type="entry name" value="CYCLIN"/>
    <property type="match status" value="2"/>
</dbReference>
<accession>A0A6J0N806</accession>
<gene>
    <name evidence="9" type="primary">LOC108851387</name>
</gene>
<dbReference type="PROSITE" id="PS00292">
    <property type="entry name" value="CYCLINS"/>
    <property type="match status" value="1"/>
</dbReference>
<keyword evidence="8" id="KW-1185">Reference proteome</keyword>
<feature type="domain" description="Cyclin C-terminal" evidence="7">
    <location>
        <begin position="272"/>
        <end position="389"/>
    </location>
</feature>
<proteinExistence type="inferred from homology"/>
<evidence type="ECO:0000256" key="1">
    <source>
        <dbReference type="ARBA" id="ARBA00006955"/>
    </source>
</evidence>
<dbReference type="Pfam" id="PF00134">
    <property type="entry name" value="Cyclin_N"/>
    <property type="match status" value="1"/>
</dbReference>
<dbReference type="RefSeq" id="XP_018480311.1">
    <property type="nucleotide sequence ID" value="XM_018624809.2"/>
</dbReference>
<evidence type="ECO:0000259" key="6">
    <source>
        <dbReference type="SMART" id="SM00385"/>
    </source>
</evidence>
<dbReference type="FunFam" id="1.10.472.10:FF:000032">
    <property type="entry name" value="G2/mitotic-specific cyclin-1"/>
    <property type="match status" value="1"/>
</dbReference>
<dbReference type="SMART" id="SM01332">
    <property type="entry name" value="Cyclin_C"/>
    <property type="match status" value="1"/>
</dbReference>
<dbReference type="InterPro" id="IPR048258">
    <property type="entry name" value="Cyclins_cyclin-box"/>
</dbReference>
<evidence type="ECO:0000313" key="8">
    <source>
        <dbReference type="Proteomes" id="UP000504610"/>
    </source>
</evidence>
<reference evidence="9" key="2">
    <citation type="submission" date="2025-08" db="UniProtKB">
        <authorList>
            <consortium name="RefSeq"/>
        </authorList>
    </citation>
    <scope>IDENTIFICATION</scope>
    <source>
        <tissue evidence="9">Leaf</tissue>
    </source>
</reference>